<evidence type="ECO:0000256" key="10">
    <source>
        <dbReference type="ARBA" id="ARBA00023180"/>
    </source>
</evidence>
<feature type="transmembrane region" description="Helical" evidence="11">
    <location>
        <begin position="509"/>
        <end position="529"/>
    </location>
</feature>
<evidence type="ECO:0000256" key="3">
    <source>
        <dbReference type="ARBA" id="ARBA00022614"/>
    </source>
</evidence>
<evidence type="ECO:0000256" key="8">
    <source>
        <dbReference type="ARBA" id="ARBA00023136"/>
    </source>
</evidence>
<dbReference type="Gene3D" id="3.40.50.10140">
    <property type="entry name" value="Toll/interleukin-1 receptor homology (TIR) domain"/>
    <property type="match status" value="1"/>
</dbReference>
<evidence type="ECO:0000259" key="13">
    <source>
        <dbReference type="PROSITE" id="PS50104"/>
    </source>
</evidence>
<dbReference type="InterPro" id="IPR001611">
    <property type="entry name" value="Leu-rich_rpt"/>
</dbReference>
<dbReference type="PANTHER" id="PTHR24365:SF530">
    <property type="entry name" value="MSTPROX-RELATED"/>
    <property type="match status" value="1"/>
</dbReference>
<comment type="similarity">
    <text evidence="2">Belongs to the Toll-like receptor family.</text>
</comment>
<dbReference type="Pfam" id="PF01582">
    <property type="entry name" value="TIR"/>
    <property type="match status" value="1"/>
</dbReference>
<keyword evidence="6" id="KW-0677">Repeat</keyword>
<dbReference type="PANTHER" id="PTHR24365">
    <property type="entry name" value="TOLL-LIKE RECEPTOR"/>
    <property type="match status" value="1"/>
</dbReference>
<dbReference type="InterPro" id="IPR000483">
    <property type="entry name" value="Cys-rich_flank_reg_C"/>
</dbReference>
<feature type="signal peptide" evidence="12">
    <location>
        <begin position="1"/>
        <end position="24"/>
    </location>
</feature>
<evidence type="ECO:0000256" key="12">
    <source>
        <dbReference type="SAM" id="SignalP"/>
    </source>
</evidence>
<evidence type="ECO:0000256" key="9">
    <source>
        <dbReference type="ARBA" id="ARBA00023170"/>
    </source>
</evidence>
<comment type="caution">
    <text evidence="14">The sequence shown here is derived from an EMBL/GenBank/DDBJ whole genome shotgun (WGS) entry which is preliminary data.</text>
</comment>
<dbReference type="EMBL" id="PZQS01000010">
    <property type="protein sequence ID" value="PVD22756.1"/>
    <property type="molecule type" value="Genomic_DNA"/>
</dbReference>
<dbReference type="InterPro" id="IPR035897">
    <property type="entry name" value="Toll_tir_struct_dom_sf"/>
</dbReference>
<dbReference type="Gene3D" id="3.80.10.10">
    <property type="entry name" value="Ribonuclease Inhibitor"/>
    <property type="match status" value="2"/>
</dbReference>
<keyword evidence="3" id="KW-0433">Leucine-rich repeat</keyword>
<organism evidence="14 15">
    <name type="scientific">Pomacea canaliculata</name>
    <name type="common">Golden apple snail</name>
    <dbReference type="NCBI Taxonomy" id="400727"/>
    <lineage>
        <taxon>Eukaryota</taxon>
        <taxon>Metazoa</taxon>
        <taxon>Spiralia</taxon>
        <taxon>Lophotrochozoa</taxon>
        <taxon>Mollusca</taxon>
        <taxon>Gastropoda</taxon>
        <taxon>Caenogastropoda</taxon>
        <taxon>Architaenioglossa</taxon>
        <taxon>Ampullarioidea</taxon>
        <taxon>Ampullariidae</taxon>
        <taxon>Pomacea</taxon>
    </lineage>
</organism>
<evidence type="ECO:0000313" key="15">
    <source>
        <dbReference type="Proteomes" id="UP000245119"/>
    </source>
</evidence>
<dbReference type="PRINTS" id="PR01537">
    <property type="entry name" value="INTRLKN1R1F"/>
</dbReference>
<dbReference type="InterPro" id="IPR000157">
    <property type="entry name" value="TIR_dom"/>
</dbReference>
<evidence type="ECO:0000313" key="14">
    <source>
        <dbReference type="EMBL" id="PVD22756.1"/>
    </source>
</evidence>
<reference evidence="14 15" key="1">
    <citation type="submission" date="2018-04" db="EMBL/GenBank/DDBJ databases">
        <title>The genome of golden apple snail Pomacea canaliculata provides insight into stress tolerance and invasive adaptation.</title>
        <authorList>
            <person name="Liu C."/>
            <person name="Liu B."/>
            <person name="Ren Y."/>
            <person name="Zhang Y."/>
            <person name="Wang H."/>
            <person name="Li S."/>
            <person name="Jiang F."/>
            <person name="Yin L."/>
            <person name="Zhang G."/>
            <person name="Qian W."/>
            <person name="Fan W."/>
        </authorList>
    </citation>
    <scope>NUCLEOTIDE SEQUENCE [LARGE SCALE GENOMIC DNA]</scope>
    <source>
        <strain evidence="14">SZHN2017</strain>
        <tissue evidence="14">Muscle</tissue>
    </source>
</reference>
<evidence type="ECO:0000256" key="2">
    <source>
        <dbReference type="ARBA" id="ARBA00009634"/>
    </source>
</evidence>
<dbReference type="PROSITE" id="PS50104">
    <property type="entry name" value="TIR"/>
    <property type="match status" value="1"/>
</dbReference>
<dbReference type="InterPro" id="IPR032675">
    <property type="entry name" value="LRR_dom_sf"/>
</dbReference>
<comment type="subcellular location">
    <subcellularLocation>
        <location evidence="1">Membrane</location>
        <topology evidence="1">Single-pass type I membrane protein</topology>
    </subcellularLocation>
</comment>
<evidence type="ECO:0000256" key="1">
    <source>
        <dbReference type="ARBA" id="ARBA00004479"/>
    </source>
</evidence>
<accession>A0A2T7NNN3</accession>
<keyword evidence="8 11" id="KW-0472">Membrane</keyword>
<sequence>MKQSAVVGVVRVWMLFSTLWASLGQLTSRQECVRCKCDDCSKPCCKVFSPSGLTELSVAVNCSQPDDVIILDTVTMATDPDPESQCNGHSLTHTDGCLTSTPTNLCAFPQIKAVSLRNNSLSKIPELTCLSGLIYLDFRKNVITTVPQDTFKGLFALREVYLDDNAITYIHPLAFDPSTSMLTTFSVSGNLMTVLDPWMFLLPRPFCRFNFSHNNIARLTNEQHFNIGRSSRAHYGPGFVDVTYNNMVMSPADDMKQYGIYEVPDLLPFISWGFDLRFNPFHCDCKFFKVVKFLNYVSTYLWRSYFNITCASPSQFRGVPMFQLPLDQLTCPVTVTCPLPCTCTQRPYYQDVLVNCSHKRLMTLPRDLPEGNLTLDMTGNAIRRLDLQNYLQRVVHLNLTANHLFEVDQQAALALRHVRSLDMRGNNLHHLSTTLQVVSPDAIYLDIGTLKCTCELEWFLHWTGRHIYENLQKITCLSESDGRHVLLINATRRDLGCEAEDTSLSHETWAYVIVAAAVVLIVPILVVVFRYELLVLYHRFFHRQPGEKYLPALLEVPRYDIFVSTATNSDNDATWVSRILLPAMDRRKLTYFVPQRDNLPGAIPMDEVVQTLRQSKCALILLSPDYLAQPICCFQFRQAYDMMVKEGRGRVFVVCLQKVKRGQMQDHLLRAILNLNMAYSGDNPDDLYNLINLI</sequence>
<evidence type="ECO:0000256" key="7">
    <source>
        <dbReference type="ARBA" id="ARBA00022989"/>
    </source>
</evidence>
<dbReference type="InterPro" id="IPR003591">
    <property type="entry name" value="Leu-rich_rpt_typical-subtyp"/>
</dbReference>
<gene>
    <name evidence="14" type="ORF">C0Q70_16012</name>
</gene>
<evidence type="ECO:0000256" key="4">
    <source>
        <dbReference type="ARBA" id="ARBA00022692"/>
    </source>
</evidence>
<dbReference type="OMA" id="TEYANCK"/>
<dbReference type="SMART" id="SM00082">
    <property type="entry name" value="LRRCT"/>
    <property type="match status" value="2"/>
</dbReference>
<keyword evidence="5 12" id="KW-0732">Signal</keyword>
<dbReference type="SUPFAM" id="SSF52058">
    <property type="entry name" value="L domain-like"/>
    <property type="match status" value="2"/>
</dbReference>
<evidence type="ECO:0000256" key="11">
    <source>
        <dbReference type="SAM" id="Phobius"/>
    </source>
</evidence>
<keyword evidence="4 11" id="KW-0812">Transmembrane</keyword>
<name>A0A2T7NNN3_POMCA</name>
<protein>
    <recommendedName>
        <fullName evidence="13">TIR domain-containing protein</fullName>
    </recommendedName>
</protein>
<dbReference type="Proteomes" id="UP000245119">
    <property type="component" value="Linkage Group LG10"/>
</dbReference>
<feature type="domain" description="TIR" evidence="13">
    <location>
        <begin position="557"/>
        <end position="694"/>
    </location>
</feature>
<dbReference type="OrthoDB" id="6063000at2759"/>
<keyword evidence="10" id="KW-0325">Glycoprotein</keyword>
<evidence type="ECO:0000256" key="6">
    <source>
        <dbReference type="ARBA" id="ARBA00022737"/>
    </source>
</evidence>
<dbReference type="GO" id="GO:0005886">
    <property type="term" value="C:plasma membrane"/>
    <property type="evidence" value="ECO:0007669"/>
    <property type="project" value="TreeGrafter"/>
</dbReference>
<dbReference type="SMART" id="SM00369">
    <property type="entry name" value="LRR_TYP"/>
    <property type="match status" value="4"/>
</dbReference>
<keyword evidence="15" id="KW-1185">Reference proteome</keyword>
<dbReference type="Pfam" id="PF13855">
    <property type="entry name" value="LRR_8"/>
    <property type="match status" value="1"/>
</dbReference>
<evidence type="ECO:0000256" key="5">
    <source>
        <dbReference type="ARBA" id="ARBA00022729"/>
    </source>
</evidence>
<proteinExistence type="inferred from homology"/>
<dbReference type="GO" id="GO:0038023">
    <property type="term" value="F:signaling receptor activity"/>
    <property type="evidence" value="ECO:0007669"/>
    <property type="project" value="TreeGrafter"/>
</dbReference>
<feature type="chain" id="PRO_5015586986" description="TIR domain-containing protein" evidence="12">
    <location>
        <begin position="25"/>
        <end position="694"/>
    </location>
</feature>
<keyword evidence="7 11" id="KW-1133">Transmembrane helix</keyword>
<dbReference type="Pfam" id="PF01463">
    <property type="entry name" value="LRRCT"/>
    <property type="match status" value="1"/>
</dbReference>
<dbReference type="AlphaFoldDB" id="A0A2T7NNN3"/>
<dbReference type="STRING" id="400727.A0A2T7NNN3"/>
<keyword evidence="9" id="KW-0675">Receptor</keyword>
<dbReference type="SUPFAM" id="SSF52200">
    <property type="entry name" value="Toll/Interleukin receptor TIR domain"/>
    <property type="match status" value="1"/>
</dbReference>
<dbReference type="GO" id="GO:0007165">
    <property type="term" value="P:signal transduction"/>
    <property type="evidence" value="ECO:0007669"/>
    <property type="project" value="InterPro"/>
</dbReference>